<keyword evidence="1" id="KW-1133">Transmembrane helix</keyword>
<dbReference type="EMBL" id="QZEV01000023">
    <property type="protein sequence ID" value="RJL05452.1"/>
    <property type="molecule type" value="Genomic_DNA"/>
</dbReference>
<comment type="caution">
    <text evidence="2">The sequence shown here is derived from an EMBL/GenBank/DDBJ whole genome shotgun (WGS) entry which is preliminary data.</text>
</comment>
<evidence type="ECO:0000256" key="1">
    <source>
        <dbReference type="SAM" id="Phobius"/>
    </source>
</evidence>
<evidence type="ECO:0008006" key="4">
    <source>
        <dbReference type="Google" id="ProtNLM"/>
    </source>
</evidence>
<organism evidence="2 3">
    <name type="scientific">Paracoccus aestuarii</name>
    <dbReference type="NCBI Taxonomy" id="453842"/>
    <lineage>
        <taxon>Bacteria</taxon>
        <taxon>Pseudomonadati</taxon>
        <taxon>Pseudomonadota</taxon>
        <taxon>Alphaproteobacteria</taxon>
        <taxon>Rhodobacterales</taxon>
        <taxon>Paracoccaceae</taxon>
        <taxon>Paracoccus</taxon>
    </lineage>
</organism>
<feature type="transmembrane region" description="Helical" evidence="1">
    <location>
        <begin position="33"/>
        <end position="56"/>
    </location>
</feature>
<accession>A0A418ZY79</accession>
<name>A0A418ZY79_9RHOB</name>
<evidence type="ECO:0000313" key="3">
    <source>
        <dbReference type="Proteomes" id="UP000285530"/>
    </source>
</evidence>
<protein>
    <recommendedName>
        <fullName evidence="4">Zinc ribbon domain-containing protein</fullName>
    </recommendedName>
</protein>
<keyword evidence="1" id="KW-0472">Membrane</keyword>
<dbReference type="AlphaFoldDB" id="A0A418ZY79"/>
<evidence type="ECO:0000313" key="2">
    <source>
        <dbReference type="EMBL" id="RJL05452.1"/>
    </source>
</evidence>
<reference evidence="2 3" key="1">
    <citation type="submission" date="2018-09" db="EMBL/GenBank/DDBJ databases">
        <title>Paracoccus onubensis nov. sp. a moderate halophilic bacterium isolated from Gruta de las Maravillas (Aracena, Spain).</title>
        <authorList>
            <person name="Jurado V."/>
            <person name="Gutierrez-Patricio S."/>
            <person name="Gonzalez-Pimentel J.L."/>
            <person name="Laiz L."/>
            <person name="Saiz-Jimenez C."/>
        </authorList>
    </citation>
    <scope>NUCLEOTIDE SEQUENCE [LARGE SCALE GENOMIC DNA]</scope>
    <source>
        <strain evidence="2 3">DSM 19484</strain>
    </source>
</reference>
<dbReference type="Proteomes" id="UP000285530">
    <property type="component" value="Unassembled WGS sequence"/>
</dbReference>
<sequence>MCVYCDMDSDLGFCTRCHQQVPKSNGNPQPGTFAGICGLLMIFSVIGLIIGIVDWWNSLI</sequence>
<keyword evidence="3" id="KW-1185">Reference proteome</keyword>
<keyword evidence="1" id="KW-0812">Transmembrane</keyword>
<gene>
    <name evidence="2" type="ORF">D3P06_06805</name>
</gene>
<proteinExistence type="predicted"/>